<keyword evidence="4" id="KW-0809">Transit peptide</keyword>
<dbReference type="InterPro" id="IPR023213">
    <property type="entry name" value="CAT-like_dom_sf"/>
</dbReference>
<evidence type="ECO:0000313" key="10">
    <source>
        <dbReference type="EMBL" id="KAG9510351.1"/>
    </source>
</evidence>
<keyword evidence="11" id="KW-1185">Reference proteome</keyword>
<evidence type="ECO:0000256" key="6">
    <source>
        <dbReference type="RuleBase" id="RU361137"/>
    </source>
</evidence>
<keyword evidence="10" id="KW-0670">Pyruvate</keyword>
<evidence type="ECO:0000256" key="2">
    <source>
        <dbReference type="ARBA" id="ARBA00022679"/>
    </source>
</evidence>
<dbReference type="InterPro" id="IPR004167">
    <property type="entry name" value="PSBD"/>
</dbReference>
<evidence type="ECO:0000313" key="11">
    <source>
        <dbReference type="Proteomes" id="UP000825002"/>
    </source>
</evidence>
<dbReference type="InterPro" id="IPR006257">
    <property type="entry name" value="LAT1"/>
</dbReference>
<dbReference type="Gene3D" id="3.30.559.10">
    <property type="entry name" value="Chloramphenicol acetyltransferase-like domain"/>
    <property type="match status" value="1"/>
</dbReference>
<name>A0ABQ7SAE2_9ACAR</name>
<reference evidence="10 11" key="1">
    <citation type="submission" date="2020-10" db="EMBL/GenBank/DDBJ databases">
        <authorList>
            <person name="Klimov P.B."/>
            <person name="Dyachkov S.M."/>
            <person name="Chetverikov P.E."/>
        </authorList>
    </citation>
    <scope>NUCLEOTIDE SEQUENCE [LARGE SCALE GENOMIC DNA]</scope>
    <source>
        <strain evidence="10">BMOC 18-1129-001#AD2665</strain>
        <tissue evidence="10">Entire mites</tissue>
    </source>
</reference>
<evidence type="ECO:0000259" key="9">
    <source>
        <dbReference type="PROSITE" id="PS51826"/>
    </source>
</evidence>
<gene>
    <name evidence="10" type="primary">dlat-1</name>
    <name evidence="10" type="ORF">GZH46_01115</name>
</gene>
<dbReference type="SUPFAM" id="SSF47005">
    <property type="entry name" value="Peripheral subunit-binding domain of 2-oxo acid dehydrogenase complex"/>
    <property type="match status" value="1"/>
</dbReference>
<keyword evidence="5 6" id="KW-0012">Acyltransferase</keyword>
<dbReference type="PROSITE" id="PS00189">
    <property type="entry name" value="LIPOYL"/>
    <property type="match status" value="1"/>
</dbReference>
<feature type="domain" description="Lipoyl-binding" evidence="8">
    <location>
        <begin position="18"/>
        <end position="94"/>
    </location>
</feature>
<comment type="similarity">
    <text evidence="1 6">Belongs to the 2-oxoacid dehydrogenase family.</text>
</comment>
<dbReference type="InterPro" id="IPR036625">
    <property type="entry name" value="E3-bd_dom_sf"/>
</dbReference>
<feature type="compositionally biased region" description="Pro residues" evidence="7">
    <location>
        <begin position="120"/>
        <end position="158"/>
    </location>
</feature>
<dbReference type="PROSITE" id="PS50968">
    <property type="entry name" value="BIOTINYL_LIPOYL"/>
    <property type="match status" value="1"/>
</dbReference>
<organism evidence="10 11">
    <name type="scientific">Fragariocoptes setiger</name>
    <dbReference type="NCBI Taxonomy" id="1670756"/>
    <lineage>
        <taxon>Eukaryota</taxon>
        <taxon>Metazoa</taxon>
        <taxon>Ecdysozoa</taxon>
        <taxon>Arthropoda</taxon>
        <taxon>Chelicerata</taxon>
        <taxon>Arachnida</taxon>
        <taxon>Acari</taxon>
        <taxon>Acariformes</taxon>
        <taxon>Trombidiformes</taxon>
        <taxon>Prostigmata</taxon>
        <taxon>Eupodina</taxon>
        <taxon>Eriophyoidea</taxon>
        <taxon>Phytoptidae</taxon>
        <taxon>Fragariocoptes</taxon>
    </lineage>
</organism>
<comment type="cofactor">
    <cofactor evidence="6">
        <name>(R)-lipoate</name>
        <dbReference type="ChEBI" id="CHEBI:83088"/>
    </cofactor>
    <text evidence="6">Binds 1 lipoyl cofactor covalently.</text>
</comment>
<dbReference type="Proteomes" id="UP000825002">
    <property type="component" value="Unassembled WGS sequence"/>
</dbReference>
<dbReference type="PROSITE" id="PS51826">
    <property type="entry name" value="PSBD"/>
    <property type="match status" value="1"/>
</dbReference>
<keyword evidence="2 6" id="KW-0808">Transferase</keyword>
<dbReference type="PANTHER" id="PTHR23151">
    <property type="entry name" value="DIHYDROLIPOAMIDE ACETYL/SUCCINYL-TRANSFERASE-RELATED"/>
    <property type="match status" value="1"/>
</dbReference>
<dbReference type="EMBL" id="JAIFTH010000168">
    <property type="protein sequence ID" value="KAG9510351.1"/>
    <property type="molecule type" value="Genomic_DNA"/>
</dbReference>
<dbReference type="InterPro" id="IPR011053">
    <property type="entry name" value="Single_hybrid_motif"/>
</dbReference>
<evidence type="ECO:0000256" key="4">
    <source>
        <dbReference type="ARBA" id="ARBA00022946"/>
    </source>
</evidence>
<dbReference type="InterPro" id="IPR003016">
    <property type="entry name" value="2-oxoA_DH_lipoyl-BS"/>
</dbReference>
<feature type="domain" description="Peripheral subunit-binding (PSBD)" evidence="9">
    <location>
        <begin position="174"/>
        <end position="210"/>
    </location>
</feature>
<dbReference type="Pfam" id="PF00198">
    <property type="entry name" value="2-oxoacid_dh"/>
    <property type="match status" value="1"/>
</dbReference>
<proteinExistence type="inferred from homology"/>
<keyword evidence="3 6" id="KW-0450">Lipoyl</keyword>
<comment type="caution">
    <text evidence="10">The sequence shown here is derived from an EMBL/GenBank/DDBJ whole genome shotgun (WGS) entry which is preliminary data.</text>
</comment>
<dbReference type="InterPro" id="IPR001078">
    <property type="entry name" value="2-oxoacid_DH_actylTfrase"/>
</dbReference>
<dbReference type="Gene3D" id="2.40.50.100">
    <property type="match status" value="1"/>
</dbReference>
<protein>
    <recommendedName>
        <fullName evidence="6">Acetyltransferase component of pyruvate dehydrogenase complex</fullName>
        <ecNumber evidence="6">2.3.1.12</ecNumber>
    </recommendedName>
</protein>
<evidence type="ECO:0000256" key="3">
    <source>
        <dbReference type="ARBA" id="ARBA00022823"/>
    </source>
</evidence>
<dbReference type="InterPro" id="IPR045257">
    <property type="entry name" value="E2/Pdx1"/>
</dbReference>
<feature type="region of interest" description="Disordered" evidence="7">
    <location>
        <begin position="110"/>
        <end position="169"/>
    </location>
</feature>
<comment type="subcellular location">
    <subcellularLocation>
        <location evidence="6">Mitochondrion</location>
    </subcellularLocation>
</comment>
<dbReference type="Pfam" id="PF02817">
    <property type="entry name" value="E3_binding"/>
    <property type="match status" value="1"/>
</dbReference>
<dbReference type="NCBIfam" id="TIGR01349">
    <property type="entry name" value="PDHac_trf_mito"/>
    <property type="match status" value="1"/>
</dbReference>
<evidence type="ECO:0000256" key="7">
    <source>
        <dbReference type="SAM" id="MobiDB-lite"/>
    </source>
</evidence>
<dbReference type="Pfam" id="PF00364">
    <property type="entry name" value="Biotin_lipoyl"/>
    <property type="match status" value="1"/>
</dbReference>
<dbReference type="SUPFAM" id="SSF51230">
    <property type="entry name" value="Single hybrid motif"/>
    <property type="match status" value="1"/>
</dbReference>
<evidence type="ECO:0000256" key="5">
    <source>
        <dbReference type="ARBA" id="ARBA00023315"/>
    </source>
</evidence>
<evidence type="ECO:0000259" key="8">
    <source>
        <dbReference type="PROSITE" id="PS50968"/>
    </source>
</evidence>
<sequence length="454" mass="49305">MLRFFVRHLITGRPMFKATRIPLPALSPTMESGTIVSWEKKEGDKLNDGDLLAEIETDKATMGFETPEEGYLAKIVIPAGTKNVPLGKLLCIIVDDENEISQYKDFVDDGQTADASSSAPPAPSPPAASIPAPPLPPQPVPAQRPQTAPPTPFQPSTPQPTAGQQSIMPGGRVFATPLARKLARDSGITLSGSGSGPQGRIVAADLKSQPQSVGTGDFQSSSSSFNDLSLSNMRQIIARRLTESKQTIPHYYLTVDLEVDELLKLRTSVNKMLEPENIKVSINDFIVKASALACRQVPEVNSSWHETFIRQYNSVDVNVAVSTDAGLITPIVFNAENKGVKQISMETKSLAERARAGKLQPHEFHGGTFTISNLGMFNISHFSAVINPPQAAILAVGSVRKTFIPHNGDDSQLKTANMLQVTLSCDHRVVDGAVGAVWLRWFRQYIEKPFTMIL</sequence>
<dbReference type="EC" id="2.3.1.12" evidence="6"/>
<dbReference type="InterPro" id="IPR000089">
    <property type="entry name" value="Biotin_lipoyl"/>
</dbReference>
<dbReference type="SUPFAM" id="SSF52777">
    <property type="entry name" value="CoA-dependent acyltransferases"/>
    <property type="match status" value="1"/>
</dbReference>
<evidence type="ECO:0000256" key="1">
    <source>
        <dbReference type="ARBA" id="ARBA00007317"/>
    </source>
</evidence>
<dbReference type="CDD" id="cd06849">
    <property type="entry name" value="lipoyl_domain"/>
    <property type="match status" value="1"/>
</dbReference>
<comment type="function">
    <text evidence="6">The pyruvate dehydrogenase complex catalyzes the overall conversion of pyruvate to acetyl-CoA and CO(2).</text>
</comment>
<dbReference type="PANTHER" id="PTHR23151:SF90">
    <property type="entry name" value="DIHYDROLIPOYLLYSINE-RESIDUE ACETYLTRANSFERASE COMPONENT OF PYRUVATE DEHYDROGENASE COMPLEX, MITOCHONDRIAL-RELATED"/>
    <property type="match status" value="1"/>
</dbReference>
<comment type="catalytic activity">
    <reaction evidence="6">
        <text>N(6)-[(R)-dihydrolipoyl]-L-lysyl-[protein] + acetyl-CoA = N(6)-[(R)-S(8)-acetyldihydrolipoyl]-L-lysyl-[protein] + CoA</text>
        <dbReference type="Rhea" id="RHEA:17017"/>
        <dbReference type="Rhea" id="RHEA-COMP:10475"/>
        <dbReference type="Rhea" id="RHEA-COMP:10478"/>
        <dbReference type="ChEBI" id="CHEBI:57287"/>
        <dbReference type="ChEBI" id="CHEBI:57288"/>
        <dbReference type="ChEBI" id="CHEBI:83100"/>
        <dbReference type="ChEBI" id="CHEBI:83111"/>
        <dbReference type="EC" id="2.3.1.12"/>
    </reaction>
</comment>
<dbReference type="Gene3D" id="4.10.320.10">
    <property type="entry name" value="E3-binding domain"/>
    <property type="match status" value="1"/>
</dbReference>
<feature type="non-terminal residue" evidence="10">
    <location>
        <position position="1"/>
    </location>
</feature>
<accession>A0ABQ7SAE2</accession>